<gene>
    <name evidence="8" type="ORF">GHO37_18665</name>
    <name evidence="7" type="ORF">GHO40_20360</name>
</gene>
<dbReference type="Proteomes" id="UP000447574">
    <property type="component" value="Unassembled WGS sequence"/>
</dbReference>
<dbReference type="STRING" id="1608996.TU84_00075"/>
<organism evidence="7 9">
    <name type="scientific">Pseudomonas helleri</name>
    <dbReference type="NCBI Taxonomy" id="1608996"/>
    <lineage>
        <taxon>Bacteria</taxon>
        <taxon>Pseudomonadati</taxon>
        <taxon>Pseudomonadota</taxon>
        <taxon>Gammaproteobacteria</taxon>
        <taxon>Pseudomonadales</taxon>
        <taxon>Pseudomonadaceae</taxon>
        <taxon>Pseudomonas</taxon>
    </lineage>
</organism>
<comment type="subcellular location">
    <subcellularLocation>
        <location evidence="6">Cell membrane</location>
        <topology evidence="6">Multi-pass membrane protein</topology>
    </subcellularLocation>
    <subcellularLocation>
        <location evidence="1">Membrane</location>
        <topology evidence="1">Multi-pass membrane protein</topology>
    </subcellularLocation>
</comment>
<dbReference type="EMBL" id="WIWF01000082">
    <property type="protein sequence ID" value="MQT76312.1"/>
    <property type="molecule type" value="Genomic_DNA"/>
</dbReference>
<feature type="transmembrane region" description="Helical" evidence="6">
    <location>
        <begin position="94"/>
        <end position="113"/>
    </location>
</feature>
<dbReference type="GeneID" id="97256077"/>
<evidence type="ECO:0000256" key="1">
    <source>
        <dbReference type="ARBA" id="ARBA00004141"/>
    </source>
</evidence>
<comment type="similarity">
    <text evidence="2 6">Belongs to the 4-toluene sulfonate uptake permease (TSUP) (TC 2.A.102) family.</text>
</comment>
<evidence type="ECO:0000256" key="3">
    <source>
        <dbReference type="ARBA" id="ARBA00022692"/>
    </source>
</evidence>
<evidence type="ECO:0000256" key="2">
    <source>
        <dbReference type="ARBA" id="ARBA00009142"/>
    </source>
</evidence>
<feature type="transmembrane region" description="Helical" evidence="6">
    <location>
        <begin position="35"/>
        <end position="57"/>
    </location>
</feature>
<feature type="transmembrane region" description="Helical" evidence="6">
    <location>
        <begin position="69"/>
        <end position="88"/>
    </location>
</feature>
<dbReference type="AlphaFoldDB" id="A0A0J6M3V0"/>
<evidence type="ECO:0000313" key="7">
    <source>
        <dbReference type="EMBL" id="MQT49063.1"/>
    </source>
</evidence>
<evidence type="ECO:0000313" key="10">
    <source>
        <dbReference type="Proteomes" id="UP000447574"/>
    </source>
</evidence>
<feature type="transmembrane region" description="Helical" evidence="6">
    <location>
        <begin position="216"/>
        <end position="234"/>
    </location>
</feature>
<evidence type="ECO:0000256" key="4">
    <source>
        <dbReference type="ARBA" id="ARBA00022989"/>
    </source>
</evidence>
<keyword evidence="4 6" id="KW-1133">Transmembrane helix</keyword>
<protein>
    <recommendedName>
        <fullName evidence="6">Probable membrane transporter protein</fullName>
    </recommendedName>
</protein>
<dbReference type="PANTHER" id="PTHR43701:SF2">
    <property type="entry name" value="MEMBRANE TRANSPORTER PROTEIN YJNA-RELATED"/>
    <property type="match status" value="1"/>
</dbReference>
<dbReference type="InterPro" id="IPR051598">
    <property type="entry name" value="TSUP/Inactive_protease-like"/>
</dbReference>
<dbReference type="InterPro" id="IPR002781">
    <property type="entry name" value="TM_pro_TauE-like"/>
</dbReference>
<feature type="transmembrane region" description="Helical" evidence="6">
    <location>
        <begin position="246"/>
        <end position="265"/>
    </location>
</feature>
<evidence type="ECO:0000256" key="5">
    <source>
        <dbReference type="ARBA" id="ARBA00023136"/>
    </source>
</evidence>
<keyword evidence="6" id="KW-1003">Cell membrane</keyword>
<dbReference type="EMBL" id="WIWJ01000043">
    <property type="protein sequence ID" value="MQT49063.1"/>
    <property type="molecule type" value="Genomic_DNA"/>
</dbReference>
<evidence type="ECO:0000313" key="8">
    <source>
        <dbReference type="EMBL" id="MQT76312.1"/>
    </source>
</evidence>
<accession>A0A0J6M3V0</accession>
<dbReference type="Pfam" id="PF01925">
    <property type="entry name" value="TauE"/>
    <property type="match status" value="1"/>
</dbReference>
<proteinExistence type="inferred from homology"/>
<accession>A0A0J6IHP8</accession>
<name>A0A0J6M3V0_9PSED</name>
<sequence length="266" mass="27069">MLIMILGALVGLLLGLTGAGGGILAIPALTLGVGWTLVEATPVALLAVGVAASVGAIDGLRKGLVRYKAAALMAGAGWLASPLGLHLAKLLPGAALMALFGGVMVFVSARMFLKARAGCPSDEDMEHKNCQLNPSTGHLKWDLRCATTLASIGASAGLLTGLLGVGGGFLIVPAFRKFSDVPMHGIVATSLMVVALVSLGTLGHLVYQGFSLSEQGVLFISATLAGMIIGRVLAPKISGQRMQQGFAVLCAVVSVLMIGKVLMMVL</sequence>
<reference evidence="9 10" key="1">
    <citation type="submission" date="2019-10" db="EMBL/GenBank/DDBJ databases">
        <title>Evaluation of single-gene subtyping targets for Pseudomonas.</title>
        <authorList>
            <person name="Reichler S.J."/>
            <person name="Orsi R.H."/>
            <person name="Wiedmann M."/>
            <person name="Martin N.H."/>
            <person name="Murphy S.I."/>
        </authorList>
    </citation>
    <scope>NUCLEOTIDE SEQUENCE [LARGE SCALE GENOMIC DNA]</scope>
    <source>
        <strain evidence="8 10">FSL R10-2932</strain>
        <strain evidence="7 9">FSL R10-3257</strain>
    </source>
</reference>
<dbReference type="OrthoDB" id="7031033at2"/>
<evidence type="ECO:0000256" key="6">
    <source>
        <dbReference type="RuleBase" id="RU363041"/>
    </source>
</evidence>
<keyword evidence="3 6" id="KW-0812">Transmembrane</keyword>
<evidence type="ECO:0000313" key="9">
    <source>
        <dbReference type="Proteomes" id="UP000441404"/>
    </source>
</evidence>
<feature type="transmembrane region" description="Helical" evidence="6">
    <location>
        <begin position="186"/>
        <end position="210"/>
    </location>
</feature>
<dbReference type="RefSeq" id="WP_048366467.1">
    <property type="nucleotide sequence ID" value="NZ_CAKZJC010000190.1"/>
</dbReference>
<dbReference type="PANTHER" id="PTHR43701">
    <property type="entry name" value="MEMBRANE TRANSPORTER PROTEIN MJ0441-RELATED"/>
    <property type="match status" value="1"/>
</dbReference>
<keyword evidence="5 6" id="KW-0472">Membrane</keyword>
<comment type="caution">
    <text evidence="7">The sequence shown here is derived from an EMBL/GenBank/DDBJ whole genome shotgun (WGS) entry which is preliminary data.</text>
</comment>
<dbReference type="Proteomes" id="UP000441404">
    <property type="component" value="Unassembled WGS sequence"/>
</dbReference>
<dbReference type="GO" id="GO:0005886">
    <property type="term" value="C:plasma membrane"/>
    <property type="evidence" value="ECO:0007669"/>
    <property type="project" value="UniProtKB-SubCell"/>
</dbReference>